<keyword evidence="3" id="KW-0050">Antiport</keyword>
<gene>
    <name evidence="11" type="primary">nhaC</name>
    <name evidence="11" type="ORF">ACFSFW_02990</name>
</gene>
<evidence type="ECO:0000256" key="7">
    <source>
        <dbReference type="ARBA" id="ARBA00023136"/>
    </source>
</evidence>
<dbReference type="InterPro" id="IPR052180">
    <property type="entry name" value="NhaC_Na-H+_Antiporter"/>
</dbReference>
<keyword evidence="12" id="KW-1185">Reference proteome</keyword>
<dbReference type="PANTHER" id="PTHR33451:SF3">
    <property type="entry name" value="MALATE-2H(+)_NA(+)-LACTATE ANTIPORTER"/>
    <property type="match status" value="1"/>
</dbReference>
<reference evidence="12" key="1">
    <citation type="journal article" date="2019" name="Int. J. Syst. Evol. Microbiol.">
        <title>The Global Catalogue of Microorganisms (GCM) 10K type strain sequencing project: providing services to taxonomists for standard genome sequencing and annotation.</title>
        <authorList>
            <consortium name="The Broad Institute Genomics Platform"/>
            <consortium name="The Broad Institute Genome Sequencing Center for Infectious Disease"/>
            <person name="Wu L."/>
            <person name="Ma J."/>
        </authorList>
    </citation>
    <scope>NUCLEOTIDE SEQUENCE [LARGE SCALE GENOMIC DNA]</scope>
    <source>
        <strain evidence="12">CCUG 15531</strain>
    </source>
</reference>
<evidence type="ECO:0000256" key="6">
    <source>
        <dbReference type="ARBA" id="ARBA00022989"/>
    </source>
</evidence>
<keyword evidence="5 9" id="KW-0812">Transmembrane</keyword>
<feature type="transmembrane region" description="Helical" evidence="9">
    <location>
        <begin position="77"/>
        <end position="103"/>
    </location>
</feature>
<dbReference type="InterPro" id="IPR018461">
    <property type="entry name" value="Na/H_Antiport_NhaC-like_C"/>
</dbReference>
<evidence type="ECO:0000256" key="1">
    <source>
        <dbReference type="ARBA" id="ARBA00004651"/>
    </source>
</evidence>
<feature type="transmembrane region" description="Helical" evidence="9">
    <location>
        <begin position="236"/>
        <end position="255"/>
    </location>
</feature>
<evidence type="ECO:0000256" key="3">
    <source>
        <dbReference type="ARBA" id="ARBA00022449"/>
    </source>
</evidence>
<keyword evidence="6 9" id="KW-1133">Transmembrane helix</keyword>
<evidence type="ECO:0000256" key="5">
    <source>
        <dbReference type="ARBA" id="ARBA00022692"/>
    </source>
</evidence>
<feature type="transmembrane region" description="Helical" evidence="9">
    <location>
        <begin position="38"/>
        <end position="56"/>
    </location>
</feature>
<sequence length="474" mass="50692">MDKKIVKKPSLAYSLLILSLIIVIIATGMLVFGASIQIMMFITLLTIIPFVTRLGYSYKNVEESIFSSMLKALQPSMILLTVGILIGSWIASGTVPALIYYGIQAISPQFFLVSTLIFCSIVSLATGSSWATLGTAGIAMMGVSQSLGIPAGVTAGAIISGAYFGDKMSPLSDSTNLSPAVVGADLMTHIKHMLWTTVPAYLITAIIFTVLGMRYGTESVSSTDVNTLTGYLAEHFNLGINPFIPVVILFVLLIAKQPAITSIFIGALSGAVVAILYQGSTVSEIVNVFYNGYHVESGIETINTLLQRGGLTSMLPLVALFLFALGIGGLLQKSGVLETIVVSLTSRIKSRGMLVFATIITAYFTLGIGGSFSFSAVMTGTLMKPLYDKFNLRPENLSRIIEDCSTQSCSLPPWTASGLFTAAALGVSPLVYIPFCFMAMITPLFTLIYGITGFTYTEKEKIQVINDYKKTAEA</sequence>
<dbReference type="Pfam" id="PF03553">
    <property type="entry name" value="Na_H_antiporter"/>
    <property type="match status" value="1"/>
</dbReference>
<dbReference type="PANTHER" id="PTHR33451">
    <property type="entry name" value="MALATE-2H(+)/NA(+)-LACTATE ANTIPORTER"/>
    <property type="match status" value="1"/>
</dbReference>
<keyword evidence="7 9" id="KW-0472">Membrane</keyword>
<feature type="transmembrane region" description="Helical" evidence="9">
    <location>
        <begin position="194"/>
        <end position="216"/>
    </location>
</feature>
<keyword evidence="4" id="KW-1003">Cell membrane</keyword>
<feature type="domain" description="Na+/H+ antiporter NhaC-like C-terminal" evidence="10">
    <location>
        <begin position="161"/>
        <end position="454"/>
    </location>
</feature>
<dbReference type="NCBIfam" id="TIGR00931">
    <property type="entry name" value="antiport_nhaC"/>
    <property type="match status" value="1"/>
</dbReference>
<evidence type="ECO:0000256" key="4">
    <source>
        <dbReference type="ARBA" id="ARBA00022475"/>
    </source>
</evidence>
<evidence type="ECO:0000313" key="11">
    <source>
        <dbReference type="EMBL" id="MFD1777618.1"/>
    </source>
</evidence>
<accession>A0ABW4MI95</accession>
<dbReference type="Proteomes" id="UP001597227">
    <property type="component" value="Unassembled WGS sequence"/>
</dbReference>
<evidence type="ECO:0000313" key="12">
    <source>
        <dbReference type="Proteomes" id="UP001597227"/>
    </source>
</evidence>
<comment type="similarity">
    <text evidence="8">Belongs to the NhaC Na(+)/H(+) (TC 2.A.35) antiporter family.</text>
</comment>
<evidence type="ECO:0000256" key="2">
    <source>
        <dbReference type="ARBA" id="ARBA00022448"/>
    </source>
</evidence>
<proteinExistence type="inferred from homology"/>
<comment type="subcellular location">
    <subcellularLocation>
        <location evidence="1">Cell membrane</location>
        <topology evidence="1">Multi-pass membrane protein</topology>
    </subcellularLocation>
</comment>
<feature type="transmembrane region" description="Helical" evidence="9">
    <location>
        <begin position="109"/>
        <end position="131"/>
    </location>
</feature>
<comment type="caution">
    <text evidence="11">The sequence shown here is derived from an EMBL/GenBank/DDBJ whole genome shotgun (WGS) entry which is preliminary data.</text>
</comment>
<dbReference type="RefSeq" id="WP_388035077.1">
    <property type="nucleotide sequence ID" value="NZ_JBHUEK010000007.1"/>
</dbReference>
<feature type="transmembrane region" description="Helical" evidence="9">
    <location>
        <begin position="313"/>
        <end position="331"/>
    </location>
</feature>
<organism evidence="11 12">
    <name type="scientific">Fredinandcohnia salidurans</name>
    <dbReference type="NCBI Taxonomy" id="2595041"/>
    <lineage>
        <taxon>Bacteria</taxon>
        <taxon>Bacillati</taxon>
        <taxon>Bacillota</taxon>
        <taxon>Bacilli</taxon>
        <taxon>Bacillales</taxon>
        <taxon>Bacillaceae</taxon>
        <taxon>Fredinandcohnia</taxon>
    </lineage>
</organism>
<name>A0ABW4MI95_9BACI</name>
<feature type="transmembrane region" description="Helical" evidence="9">
    <location>
        <begin position="262"/>
        <end position="280"/>
    </location>
</feature>
<dbReference type="EMBL" id="JBHUEK010000007">
    <property type="protein sequence ID" value="MFD1777618.1"/>
    <property type="molecule type" value="Genomic_DNA"/>
</dbReference>
<evidence type="ECO:0000259" key="10">
    <source>
        <dbReference type="Pfam" id="PF03553"/>
    </source>
</evidence>
<evidence type="ECO:0000256" key="9">
    <source>
        <dbReference type="SAM" id="Phobius"/>
    </source>
</evidence>
<dbReference type="InterPro" id="IPR004770">
    <property type="entry name" value="Na/H_antiport_NhaC"/>
</dbReference>
<evidence type="ECO:0000256" key="8">
    <source>
        <dbReference type="ARBA" id="ARBA00038435"/>
    </source>
</evidence>
<feature type="transmembrane region" description="Helical" evidence="9">
    <location>
        <begin position="352"/>
        <end position="377"/>
    </location>
</feature>
<feature type="transmembrane region" description="Helical" evidence="9">
    <location>
        <begin position="430"/>
        <end position="451"/>
    </location>
</feature>
<protein>
    <submittedName>
        <fullName evidence="11">Na+/H+ antiporter NhaC</fullName>
    </submittedName>
</protein>
<keyword evidence="2" id="KW-0813">Transport</keyword>
<feature type="transmembrane region" description="Helical" evidence="9">
    <location>
        <begin position="12"/>
        <end position="32"/>
    </location>
</feature>